<dbReference type="InParanoid" id="E9EAY4"/>
<evidence type="ECO:0000313" key="2">
    <source>
        <dbReference type="EMBL" id="EFY86915.1"/>
    </source>
</evidence>
<name>E9EAY4_METAQ</name>
<sequence>MKFVAVFTTALFAAVAMANVDFAPRDEQCKKEGETCTRQDICCTGYCLVWETKNEVSLGTAFACKAVRTLTRRYQGTCQKKDK</sequence>
<dbReference type="OrthoDB" id="4934282at2759"/>
<feature type="chain" id="PRO_5003235616" evidence="1">
    <location>
        <begin position="19"/>
        <end position="83"/>
    </location>
</feature>
<organism evidence="3">
    <name type="scientific">Metarhizium acridum (strain CQMa 102)</name>
    <dbReference type="NCBI Taxonomy" id="655827"/>
    <lineage>
        <taxon>Eukaryota</taxon>
        <taxon>Fungi</taxon>
        <taxon>Dikarya</taxon>
        <taxon>Ascomycota</taxon>
        <taxon>Pezizomycotina</taxon>
        <taxon>Sordariomycetes</taxon>
        <taxon>Hypocreomycetidae</taxon>
        <taxon>Hypocreales</taxon>
        <taxon>Clavicipitaceae</taxon>
        <taxon>Metarhizium</taxon>
    </lineage>
</organism>
<dbReference type="EMBL" id="GL698536">
    <property type="protein sequence ID" value="EFY86915.1"/>
    <property type="molecule type" value="Genomic_DNA"/>
</dbReference>
<evidence type="ECO:0000313" key="3">
    <source>
        <dbReference type="Proteomes" id="UP000002499"/>
    </source>
</evidence>
<feature type="signal peptide" evidence="1">
    <location>
        <begin position="1"/>
        <end position="18"/>
    </location>
</feature>
<evidence type="ECO:0000256" key="1">
    <source>
        <dbReference type="SAM" id="SignalP"/>
    </source>
</evidence>
<accession>E9EAY4</accession>
<reference evidence="2 3" key="1">
    <citation type="journal article" date="2011" name="PLoS Genet.">
        <title>Genome sequencing and comparative transcriptomics of the model entomopathogenic fungi Metarhizium anisopliae and M. acridum.</title>
        <authorList>
            <person name="Gao Q."/>
            <person name="Jin K."/>
            <person name="Ying S.H."/>
            <person name="Zhang Y."/>
            <person name="Xiao G."/>
            <person name="Shang Y."/>
            <person name="Duan Z."/>
            <person name="Hu X."/>
            <person name="Xie X.Q."/>
            <person name="Zhou G."/>
            <person name="Peng G."/>
            <person name="Luo Z."/>
            <person name="Huang W."/>
            <person name="Wang B."/>
            <person name="Fang W."/>
            <person name="Wang S."/>
            <person name="Zhong Y."/>
            <person name="Ma L.J."/>
            <person name="St Leger R.J."/>
            <person name="Zhao G.P."/>
            <person name="Pei Y."/>
            <person name="Feng M.G."/>
            <person name="Xia Y."/>
            <person name="Wang C."/>
        </authorList>
    </citation>
    <scope>NUCLEOTIDE SEQUENCE [LARGE SCALE GENOMIC DNA]</scope>
    <source>
        <strain evidence="2 3">CQMa 102</strain>
    </source>
</reference>
<proteinExistence type="predicted"/>
<dbReference type="KEGG" id="maw:19251343"/>
<dbReference type="Proteomes" id="UP000002499">
    <property type="component" value="Unassembled WGS sequence"/>
</dbReference>
<protein>
    <submittedName>
        <fullName evidence="2">Uncharacterized protein</fullName>
    </submittedName>
</protein>
<gene>
    <name evidence="2" type="ORF">MAC_07032</name>
</gene>
<dbReference type="HOGENOM" id="CLU_2543054_0_0_1"/>
<keyword evidence="1" id="KW-0732">Signal</keyword>
<dbReference type="GeneID" id="19251343"/>
<dbReference type="AlphaFoldDB" id="E9EAY4"/>
<keyword evidence="3" id="KW-1185">Reference proteome</keyword>